<accession>A0A0C3I168</accession>
<proteinExistence type="predicted"/>
<dbReference type="InterPro" id="IPR036047">
    <property type="entry name" value="F-box-like_dom_sf"/>
</dbReference>
<dbReference type="SMART" id="SM00256">
    <property type="entry name" value="FBOX"/>
    <property type="match status" value="1"/>
</dbReference>
<dbReference type="InParanoid" id="A0A0C3I168"/>
<keyword evidence="3" id="KW-1185">Reference proteome</keyword>
<dbReference type="STRING" id="913774.A0A0C3I168"/>
<evidence type="ECO:0000259" key="1">
    <source>
        <dbReference type="PROSITE" id="PS50181"/>
    </source>
</evidence>
<protein>
    <recommendedName>
        <fullName evidence="1">F-box domain-containing protein</fullName>
    </recommendedName>
</protein>
<dbReference type="AlphaFoldDB" id="A0A0C3I168"/>
<dbReference type="InterPro" id="IPR001810">
    <property type="entry name" value="F-box_dom"/>
</dbReference>
<reference evidence="2 3" key="1">
    <citation type="submission" date="2014-04" db="EMBL/GenBank/DDBJ databases">
        <authorList>
            <consortium name="DOE Joint Genome Institute"/>
            <person name="Kuo A."/>
            <person name="Martino E."/>
            <person name="Perotto S."/>
            <person name="Kohler A."/>
            <person name="Nagy L.G."/>
            <person name="Floudas D."/>
            <person name="Copeland A."/>
            <person name="Barry K.W."/>
            <person name="Cichocki N."/>
            <person name="Veneault-Fourrey C."/>
            <person name="LaButti K."/>
            <person name="Lindquist E.A."/>
            <person name="Lipzen A."/>
            <person name="Lundell T."/>
            <person name="Morin E."/>
            <person name="Murat C."/>
            <person name="Sun H."/>
            <person name="Tunlid A."/>
            <person name="Henrissat B."/>
            <person name="Grigoriev I.V."/>
            <person name="Hibbett D.S."/>
            <person name="Martin F."/>
            <person name="Nordberg H.P."/>
            <person name="Cantor M.N."/>
            <person name="Hua S.X."/>
        </authorList>
    </citation>
    <scope>NUCLEOTIDE SEQUENCE [LARGE SCALE GENOMIC DNA]</scope>
    <source>
        <strain evidence="2 3">Zn</strain>
    </source>
</reference>
<dbReference type="EMBL" id="KN832870">
    <property type="protein sequence ID" value="KIN08162.1"/>
    <property type="molecule type" value="Genomic_DNA"/>
</dbReference>
<dbReference type="Pfam" id="PF00646">
    <property type="entry name" value="F-box"/>
    <property type="match status" value="1"/>
</dbReference>
<dbReference type="SUPFAM" id="SSF81383">
    <property type="entry name" value="F-box domain"/>
    <property type="match status" value="1"/>
</dbReference>
<reference evidence="3" key="2">
    <citation type="submission" date="2015-01" db="EMBL/GenBank/DDBJ databases">
        <title>Evolutionary Origins and Diversification of the Mycorrhizal Mutualists.</title>
        <authorList>
            <consortium name="DOE Joint Genome Institute"/>
            <consortium name="Mycorrhizal Genomics Consortium"/>
            <person name="Kohler A."/>
            <person name="Kuo A."/>
            <person name="Nagy L.G."/>
            <person name="Floudas D."/>
            <person name="Copeland A."/>
            <person name="Barry K.W."/>
            <person name="Cichocki N."/>
            <person name="Veneault-Fourrey C."/>
            <person name="LaButti K."/>
            <person name="Lindquist E.A."/>
            <person name="Lipzen A."/>
            <person name="Lundell T."/>
            <person name="Morin E."/>
            <person name="Murat C."/>
            <person name="Riley R."/>
            <person name="Ohm R."/>
            <person name="Sun H."/>
            <person name="Tunlid A."/>
            <person name="Henrissat B."/>
            <person name="Grigoriev I.V."/>
            <person name="Hibbett D.S."/>
            <person name="Martin F."/>
        </authorList>
    </citation>
    <scope>NUCLEOTIDE SEQUENCE [LARGE SCALE GENOMIC DNA]</scope>
    <source>
        <strain evidence="3">Zn</strain>
    </source>
</reference>
<dbReference type="Proteomes" id="UP000054321">
    <property type="component" value="Unassembled WGS sequence"/>
</dbReference>
<sequence length="443" mass="50672">MAPQGTVAAQADKDINELRKKLNHVLKDRVRIQNFFRVLTNDACAIRHMILEPEILRQRLPLDNERDLSGPIGSLGLFDQLPPEIVSLIFTQVDLETLTRFRSVSRAGRDAVNNLFKYRNIMNHAPQILRATLALEAGKYITLTQLDAALMSKACQDCGNFGAFLDVPNCERVCYRCFTENEDRMPFSAAHARWRWRLTKKEYNLSKKNMIRTVVGRHKLRSPVRMVRQSYMGNEEALQLKMRASVSFVLTWSRDAEDYRKIKMDEYQSALAIGPTRRPAYFPDPSPTAIPKEARFQVVISMPVISARSGNACSEWGLSCTGCRNLKPTRAQKKSGEARKILFNRDKLYTKQGFVAHVMVCPHAQKLFAAEFDRIRQRKIEIPTSHSQGCALVSKGKMNHHMHCRGDNWVWTPCTNFILLCGFPAFYSKVAAHYLFTVWKDGI</sequence>
<dbReference type="PROSITE" id="PS50181">
    <property type="entry name" value="FBOX"/>
    <property type="match status" value="1"/>
</dbReference>
<gene>
    <name evidence="2" type="ORF">OIDMADRAFT_140621</name>
</gene>
<dbReference type="OrthoDB" id="2687876at2759"/>
<name>A0A0C3I168_OIDMZ</name>
<evidence type="ECO:0000313" key="3">
    <source>
        <dbReference type="Proteomes" id="UP000054321"/>
    </source>
</evidence>
<organism evidence="2 3">
    <name type="scientific">Oidiodendron maius (strain Zn)</name>
    <dbReference type="NCBI Taxonomy" id="913774"/>
    <lineage>
        <taxon>Eukaryota</taxon>
        <taxon>Fungi</taxon>
        <taxon>Dikarya</taxon>
        <taxon>Ascomycota</taxon>
        <taxon>Pezizomycotina</taxon>
        <taxon>Leotiomycetes</taxon>
        <taxon>Leotiomycetes incertae sedis</taxon>
        <taxon>Myxotrichaceae</taxon>
        <taxon>Oidiodendron</taxon>
    </lineage>
</organism>
<feature type="domain" description="F-box" evidence="1">
    <location>
        <begin position="75"/>
        <end position="121"/>
    </location>
</feature>
<dbReference type="HOGENOM" id="CLU_618337_0_0_1"/>
<evidence type="ECO:0000313" key="2">
    <source>
        <dbReference type="EMBL" id="KIN08162.1"/>
    </source>
</evidence>